<gene>
    <name evidence="3" type="ORF">Atep_18630</name>
</gene>
<protein>
    <submittedName>
        <fullName evidence="3">Uncharacterized protein</fullName>
    </submittedName>
</protein>
<keyword evidence="2" id="KW-0472">Membrane</keyword>
<dbReference type="EMBL" id="AP024563">
    <property type="protein sequence ID" value="BCU07186.1"/>
    <property type="molecule type" value="Genomic_DNA"/>
</dbReference>
<feature type="region of interest" description="Disordered" evidence="1">
    <location>
        <begin position="74"/>
        <end position="95"/>
    </location>
</feature>
<feature type="compositionally biased region" description="Basic and acidic residues" evidence="1">
    <location>
        <begin position="77"/>
        <end position="95"/>
    </location>
</feature>
<evidence type="ECO:0000256" key="1">
    <source>
        <dbReference type="SAM" id="MobiDB-lite"/>
    </source>
</evidence>
<feature type="transmembrane region" description="Helical" evidence="2">
    <location>
        <begin position="26"/>
        <end position="47"/>
    </location>
</feature>
<dbReference type="Proteomes" id="UP000680679">
    <property type="component" value="Chromosome"/>
</dbReference>
<name>A0ABM7QMZ7_9GAMM</name>
<proteinExistence type="predicted"/>
<organism evidence="3 4">
    <name type="scientific">Allochromatium tepidum</name>
    <dbReference type="NCBI Taxonomy" id="553982"/>
    <lineage>
        <taxon>Bacteria</taxon>
        <taxon>Pseudomonadati</taxon>
        <taxon>Pseudomonadota</taxon>
        <taxon>Gammaproteobacteria</taxon>
        <taxon>Chromatiales</taxon>
        <taxon>Chromatiaceae</taxon>
        <taxon>Allochromatium</taxon>
    </lineage>
</organism>
<dbReference type="InterPro" id="IPR011435">
    <property type="entry name" value="UmpAB"/>
</dbReference>
<accession>A0ABM7QMZ7</accession>
<keyword evidence="2" id="KW-1133">Transmembrane helix</keyword>
<reference evidence="3 4" key="1">
    <citation type="submission" date="2021-04" db="EMBL/GenBank/DDBJ databases">
        <title>Complete genome sequencing of Allochromatium tepidum strain NZ.</title>
        <authorList>
            <person name="Tsukatani Y."/>
            <person name="Mori H."/>
        </authorList>
    </citation>
    <scope>NUCLEOTIDE SEQUENCE [LARGE SCALE GENOMIC DNA]</scope>
    <source>
        <strain evidence="3 4">NZ</strain>
    </source>
</reference>
<evidence type="ECO:0000256" key="2">
    <source>
        <dbReference type="SAM" id="Phobius"/>
    </source>
</evidence>
<keyword evidence="2" id="KW-0812">Transmembrane</keyword>
<evidence type="ECO:0000313" key="4">
    <source>
        <dbReference type="Proteomes" id="UP000680679"/>
    </source>
</evidence>
<sequence>MPLIAALGIGLAMSLRGRNALTHGFGLVALAVMVPMIVVQLYGALVFSLGDAGLSGAAVAPVVLDEIPALDDAALPTERDHGQGRGDDFPLRHHS</sequence>
<dbReference type="Pfam" id="PF07556">
    <property type="entry name" value="DUF1538"/>
    <property type="match status" value="1"/>
</dbReference>
<keyword evidence="4" id="KW-1185">Reference proteome</keyword>
<evidence type="ECO:0000313" key="3">
    <source>
        <dbReference type="EMBL" id="BCU07186.1"/>
    </source>
</evidence>